<dbReference type="SUPFAM" id="SSF51011">
    <property type="entry name" value="Glycosyl hydrolase domain"/>
    <property type="match status" value="1"/>
</dbReference>
<keyword evidence="7" id="KW-1185">Reference proteome</keyword>
<dbReference type="SUPFAM" id="SSF74650">
    <property type="entry name" value="Galactose mutarotase-like"/>
    <property type="match status" value="1"/>
</dbReference>
<dbReference type="OrthoDB" id="440381at2759"/>
<evidence type="ECO:0000259" key="5">
    <source>
        <dbReference type="Pfam" id="PF21365"/>
    </source>
</evidence>
<dbReference type="InterPro" id="IPR011013">
    <property type="entry name" value="Gal_mutarotase_sf_dom"/>
</dbReference>
<dbReference type="NCBIfam" id="NF007746">
    <property type="entry name" value="PRK10426.1"/>
    <property type="match status" value="1"/>
</dbReference>
<dbReference type="Gene3D" id="2.60.40.1180">
    <property type="entry name" value="Golgi alpha-mannosidase II"/>
    <property type="match status" value="1"/>
</dbReference>
<evidence type="ECO:0000259" key="4">
    <source>
        <dbReference type="Pfam" id="PF01055"/>
    </source>
</evidence>
<dbReference type="PANTHER" id="PTHR46959">
    <property type="entry name" value="SULFOQUINOVOSIDASE"/>
    <property type="match status" value="1"/>
</dbReference>
<accession>A0A078AXR4</accession>
<dbReference type="GO" id="GO:0005975">
    <property type="term" value="P:carbohydrate metabolic process"/>
    <property type="evidence" value="ECO:0007669"/>
    <property type="project" value="InterPro"/>
</dbReference>
<feature type="domain" description="Glycosyl hydrolase family 31 C-terminal" evidence="5">
    <location>
        <begin position="1364"/>
        <end position="1446"/>
    </location>
</feature>
<feature type="domain" description="Glycoside hydrolase family 31 TIM barrel" evidence="4">
    <location>
        <begin position="1033"/>
        <end position="1352"/>
    </location>
</feature>
<evidence type="ECO:0000256" key="3">
    <source>
        <dbReference type="SAM" id="MobiDB-lite"/>
    </source>
</evidence>
<feature type="region of interest" description="Disordered" evidence="3">
    <location>
        <begin position="21"/>
        <end position="60"/>
    </location>
</feature>
<gene>
    <name evidence="6" type="primary">Contig18995.g20148</name>
    <name evidence="6" type="ORF">STYLEM_16348</name>
</gene>
<evidence type="ECO:0000313" key="6">
    <source>
        <dbReference type="EMBL" id="CDW87245.1"/>
    </source>
</evidence>
<dbReference type="CDD" id="cd14752">
    <property type="entry name" value="GH31_N"/>
    <property type="match status" value="1"/>
</dbReference>
<organism evidence="6 7">
    <name type="scientific">Stylonychia lemnae</name>
    <name type="common">Ciliate</name>
    <dbReference type="NCBI Taxonomy" id="5949"/>
    <lineage>
        <taxon>Eukaryota</taxon>
        <taxon>Sar</taxon>
        <taxon>Alveolata</taxon>
        <taxon>Ciliophora</taxon>
        <taxon>Intramacronucleata</taxon>
        <taxon>Spirotrichea</taxon>
        <taxon>Stichotrichia</taxon>
        <taxon>Sporadotrichida</taxon>
        <taxon>Oxytrichidae</taxon>
        <taxon>Stylonychinae</taxon>
        <taxon>Stylonychia</taxon>
    </lineage>
</organism>
<feature type="region of interest" description="Disordered" evidence="3">
    <location>
        <begin position="520"/>
        <end position="595"/>
    </location>
</feature>
<sequence length="1481" mass="170956">MNASTNPTSTKNEFFTQRIASRNSTRNQSNLSQQNNSSLKKHLRLIQSQQTDRRRNNTTVSHALNTKRIETNTLFKSINHNSNNDHIDSLYQQSVDGFIKLNPGETSNSTTKRGKYLDFKTISNFSTRNHTSQRLCKSIVQTNNQVTNNNSIIQNMMSINNYNQDQDTTTLTDPGNIQSQYTSIMQNKSYLMDTINSNLLKTINRKKSEIRAMQQESVFEENPLIRFTHQHKPTIKDYSFQHDQIENTSGSYYESKLLWSGRAVNFSESFMGLMYRDYSMDRSQKERLKQIIRERNQKQKEEKQREYQEKQIRKRQINYDFYEEHSIKLAEHTVDKMTEDQLLESLNQKLQRRRRFRASIIIQKFQTFRNIMKRRIQNNLKFFNKMRRKVLEQCQRVIRHYWMIYIQKKRKRDELQKLQNLSYLGSRKSSNSKKKQLKEQSKGSRLIQDKKVFKGIKAAISLNQSQTKIKKLQNQGPANKVSFTLNLKQNGLITGLNSNDVMAEDGIRIEHSLADRVNHQTNSHLNDRYDIDNTGDENSKDLLPPNSQKLVRRTSTSVSKGSKRASQANHNNSSLQGQKDMSSIQNNQATSSQNSQQYHNIMAYSPHHNHNPIINSEESHLNHVEEDQEEDQEEYIRIVTHLADEDQDSQITESNISDEEITQASITRHQIKKQLKEEKWIHQLMLQVLNLIINKVAQEIIVLEYLLHNSILKDLTFNKKKVSIAGKKVETSTQNQKIRIETKFLLPAIIATQSLNSHQVGQWNITLDKLCNLTLSHPLNPKAYQSIGEMIQTGTGIFPRDEIILNGDIQKYPQAVQYSKNLTCGISQQNDTVLINGQLDTPISLNETQAIAYQITFSLKDENSSQILKFAIKIEDPNNYSQFLAFNKLSTKDEEIYGMGLQYTQWNMKGQLVPVITSEGGIGRGLQPLTFILNKFNKNQGGSPLTTYAPTYSYITTNNYGILVNSSALGFIDFTLENKIQYVFWHQNEIEGYLFVAQDPLGLVQELSSIVGRMRMIPEWIQQGAILGLQGGQDLVSKNYETLKRNGVPIVAVWMQDWVGTKDFMEGTRLMWNWKLNRKQYPNWDNMVDGWTKDGVKPMIYINPYFANLSSDNLTQNQFEEGDKNGYFVKNSKGSTYILKSISIDFAMIDFTNPDAVVWLKGIIKNNLIEEGRSYGWMQDFGEYAPLDLVTFSNESAEVYHNKFPYYWAKITREVQEEIGDKGKEIVAFMRSGNTLSPYYTDLFWMGDQLPTLDQFDGSQSALIGALNGGLSGFSLCHSDIGGYTSMDNYGIRYFRDREVLYRWIEMSTFSDPIMRTHPTNRPTQNFQIQDDDDAAQFFSHFVQIHKALAPYKRKLIQQANQFGTPMTRPLLLSYPNDKQARSVKDQFLLGNIMVAPIFEVGKAERQVYLPEGQWVNIWTKEIQIVGVQGLTLTVTAPYGSPAVFVLSSDQEALDILGKFKPLKVKNFKEPFDLKFLQETI</sequence>
<dbReference type="InParanoid" id="A0A078AXR4"/>
<keyword evidence="2" id="KW-0175">Coiled coil</keyword>
<comment type="similarity">
    <text evidence="1">Belongs to the glycosyl hydrolase 31 family.</text>
</comment>
<dbReference type="Pfam" id="PF21365">
    <property type="entry name" value="Glyco_hydro_31_3rd"/>
    <property type="match status" value="1"/>
</dbReference>
<dbReference type="InterPro" id="IPR013780">
    <property type="entry name" value="Glyco_hydro_b"/>
</dbReference>
<feature type="coiled-coil region" evidence="2">
    <location>
        <begin position="282"/>
        <end position="313"/>
    </location>
</feature>
<evidence type="ECO:0000256" key="1">
    <source>
        <dbReference type="ARBA" id="ARBA00007806"/>
    </source>
</evidence>
<dbReference type="GO" id="GO:0004553">
    <property type="term" value="F:hydrolase activity, hydrolyzing O-glycosyl compounds"/>
    <property type="evidence" value="ECO:0007669"/>
    <property type="project" value="InterPro"/>
</dbReference>
<evidence type="ECO:0000256" key="2">
    <source>
        <dbReference type="SAM" id="Coils"/>
    </source>
</evidence>
<dbReference type="PANTHER" id="PTHR46959:SF2">
    <property type="entry name" value="SULFOQUINOVOSIDASE"/>
    <property type="match status" value="1"/>
</dbReference>
<dbReference type="InterPro" id="IPR044112">
    <property type="entry name" value="YihQ_TIM-like"/>
</dbReference>
<reference evidence="6 7" key="1">
    <citation type="submission" date="2014-06" db="EMBL/GenBank/DDBJ databases">
        <authorList>
            <person name="Swart Estienne"/>
        </authorList>
    </citation>
    <scope>NUCLEOTIDE SEQUENCE [LARGE SCALE GENOMIC DNA]</scope>
    <source>
        <strain evidence="6 7">130c</strain>
    </source>
</reference>
<feature type="compositionally biased region" description="Low complexity" evidence="3">
    <location>
        <begin position="582"/>
        <end position="595"/>
    </location>
</feature>
<proteinExistence type="inferred from homology"/>
<dbReference type="InterPro" id="IPR000322">
    <property type="entry name" value="Glyco_hydro_31_TIM"/>
</dbReference>
<dbReference type="Gene3D" id="3.20.20.80">
    <property type="entry name" value="Glycosidases"/>
    <property type="match status" value="1"/>
</dbReference>
<name>A0A078AXR4_STYLE</name>
<evidence type="ECO:0000313" key="7">
    <source>
        <dbReference type="Proteomes" id="UP000039865"/>
    </source>
</evidence>
<feature type="compositionally biased region" description="Polar residues" evidence="3">
    <location>
        <begin position="545"/>
        <end position="581"/>
    </location>
</feature>
<protein>
    <submittedName>
        <fullName evidence="6">Glycosyl family 31</fullName>
    </submittedName>
</protein>
<dbReference type="Proteomes" id="UP000039865">
    <property type="component" value="Unassembled WGS sequence"/>
</dbReference>
<dbReference type="EMBL" id="CCKQ01015432">
    <property type="protein sequence ID" value="CDW87245.1"/>
    <property type="molecule type" value="Genomic_DNA"/>
</dbReference>
<dbReference type="Pfam" id="PF01055">
    <property type="entry name" value="Glyco_hydro_31_2nd"/>
    <property type="match status" value="1"/>
</dbReference>
<dbReference type="InterPro" id="IPR048395">
    <property type="entry name" value="Glyco_hydro_31_C"/>
</dbReference>
<dbReference type="Gene3D" id="2.60.40.1760">
    <property type="entry name" value="glycosyl hydrolase (family 31)"/>
    <property type="match status" value="1"/>
</dbReference>
<dbReference type="InterPro" id="IPR052990">
    <property type="entry name" value="Sulfoquinovosidase_GH31"/>
</dbReference>
<feature type="compositionally biased region" description="Low complexity" evidence="3">
    <location>
        <begin position="21"/>
        <end position="38"/>
    </location>
</feature>
<dbReference type="SUPFAM" id="SSF51445">
    <property type="entry name" value="(Trans)glycosidases"/>
    <property type="match status" value="1"/>
</dbReference>
<dbReference type="GO" id="GO:0030246">
    <property type="term" value="F:carbohydrate binding"/>
    <property type="evidence" value="ECO:0007669"/>
    <property type="project" value="InterPro"/>
</dbReference>
<dbReference type="CDD" id="cd06594">
    <property type="entry name" value="GH31_glucosidase_YihQ"/>
    <property type="match status" value="1"/>
</dbReference>
<dbReference type="InterPro" id="IPR017853">
    <property type="entry name" value="GH"/>
</dbReference>